<feature type="compositionally biased region" description="Basic residues" evidence="1">
    <location>
        <begin position="28"/>
        <end position="39"/>
    </location>
</feature>
<name>A0A833QLE8_9POAL</name>
<sequence>MSDRNTMAQVGAGVVEPPGKRDEQMAPPKKRNKRQPKRRSNMEMDFITRNMLGSWISASVP</sequence>
<keyword evidence="3" id="KW-1185">Reference proteome</keyword>
<dbReference type="AlphaFoldDB" id="A0A833QLE8"/>
<dbReference type="Proteomes" id="UP000623129">
    <property type="component" value="Unassembled WGS sequence"/>
</dbReference>
<evidence type="ECO:0000256" key="1">
    <source>
        <dbReference type="SAM" id="MobiDB-lite"/>
    </source>
</evidence>
<comment type="caution">
    <text evidence="2">The sequence shown here is derived from an EMBL/GenBank/DDBJ whole genome shotgun (WGS) entry which is preliminary data.</text>
</comment>
<accession>A0A833QLE8</accession>
<proteinExistence type="predicted"/>
<gene>
    <name evidence="2" type="ORF">FCM35_KLT14152</name>
</gene>
<evidence type="ECO:0000313" key="2">
    <source>
        <dbReference type="EMBL" id="KAF3321936.1"/>
    </source>
</evidence>
<dbReference type="EMBL" id="SWLB01000026">
    <property type="protein sequence ID" value="KAF3321936.1"/>
    <property type="molecule type" value="Genomic_DNA"/>
</dbReference>
<feature type="region of interest" description="Disordered" evidence="1">
    <location>
        <begin position="1"/>
        <end position="46"/>
    </location>
</feature>
<protein>
    <submittedName>
        <fullName evidence="2">Uncharacterized protein</fullName>
    </submittedName>
</protein>
<evidence type="ECO:0000313" key="3">
    <source>
        <dbReference type="Proteomes" id="UP000623129"/>
    </source>
</evidence>
<reference evidence="2" key="1">
    <citation type="submission" date="2020-01" db="EMBL/GenBank/DDBJ databases">
        <title>Genome sequence of Kobresia littledalei, the first chromosome-level genome in the family Cyperaceae.</title>
        <authorList>
            <person name="Qu G."/>
        </authorList>
    </citation>
    <scope>NUCLEOTIDE SEQUENCE</scope>
    <source>
        <strain evidence="2">C.B.Clarke</strain>
        <tissue evidence="2">Leaf</tissue>
    </source>
</reference>
<organism evidence="2 3">
    <name type="scientific">Carex littledalei</name>
    <dbReference type="NCBI Taxonomy" id="544730"/>
    <lineage>
        <taxon>Eukaryota</taxon>
        <taxon>Viridiplantae</taxon>
        <taxon>Streptophyta</taxon>
        <taxon>Embryophyta</taxon>
        <taxon>Tracheophyta</taxon>
        <taxon>Spermatophyta</taxon>
        <taxon>Magnoliopsida</taxon>
        <taxon>Liliopsida</taxon>
        <taxon>Poales</taxon>
        <taxon>Cyperaceae</taxon>
        <taxon>Cyperoideae</taxon>
        <taxon>Cariceae</taxon>
        <taxon>Carex</taxon>
        <taxon>Carex subgen. Euthyceras</taxon>
    </lineage>
</organism>